<gene>
    <name evidence="6" type="ORF">K444DRAFT_619478</name>
</gene>
<dbReference type="AlphaFoldDB" id="A0A2J6SPX0"/>
<sequence length="265" mass="27099">MILLYISLLCGAIVNAASSLSFTDDSWSGIVTGVPFQLTWKGNTGAVNITLNNGTTTNPNVVNPIATNILSNSYSWTPGVFAVPGKKFFIGLTDSTGANAYGDVFVVAATASSTTASASPSSTVKPKSTSSKTLATTSSTQPPSSTSSPAGSDQDKGKLSTGAKVGIGIGCAVAFLVAGGLFIGFAARRIHASRKKRSAEINGDGVEGTDGASDARLAEKSSFFGFKGKKGGEKGNTGVDQVHELQASERPGVQELDGAMRHELQ</sequence>
<keyword evidence="3" id="KW-0472">Membrane</keyword>
<evidence type="ECO:0000256" key="4">
    <source>
        <dbReference type="SAM" id="SignalP"/>
    </source>
</evidence>
<feature type="compositionally biased region" description="Low complexity" evidence="2">
    <location>
        <begin position="116"/>
        <end position="149"/>
    </location>
</feature>
<feature type="domain" description="Yeast cell wall synthesis Kre9/Knh1-like N-terminal" evidence="5">
    <location>
        <begin position="30"/>
        <end position="105"/>
    </location>
</feature>
<feature type="transmembrane region" description="Helical" evidence="3">
    <location>
        <begin position="165"/>
        <end position="187"/>
    </location>
</feature>
<evidence type="ECO:0000256" key="1">
    <source>
        <dbReference type="ARBA" id="ARBA00022729"/>
    </source>
</evidence>
<evidence type="ECO:0000256" key="3">
    <source>
        <dbReference type="SAM" id="Phobius"/>
    </source>
</evidence>
<name>A0A2J6SPX0_9HELO</name>
<evidence type="ECO:0000259" key="5">
    <source>
        <dbReference type="Pfam" id="PF10342"/>
    </source>
</evidence>
<evidence type="ECO:0000256" key="2">
    <source>
        <dbReference type="SAM" id="MobiDB-lite"/>
    </source>
</evidence>
<proteinExistence type="predicted"/>
<evidence type="ECO:0000313" key="6">
    <source>
        <dbReference type="EMBL" id="PMD52770.1"/>
    </source>
</evidence>
<dbReference type="GeneID" id="36589599"/>
<dbReference type="Proteomes" id="UP000235371">
    <property type="component" value="Unassembled WGS sequence"/>
</dbReference>
<evidence type="ECO:0000313" key="7">
    <source>
        <dbReference type="Proteomes" id="UP000235371"/>
    </source>
</evidence>
<dbReference type="STRING" id="1095630.A0A2J6SPX0"/>
<feature type="signal peptide" evidence="4">
    <location>
        <begin position="1"/>
        <end position="19"/>
    </location>
</feature>
<accession>A0A2J6SPX0</accession>
<dbReference type="RefSeq" id="XP_024729674.1">
    <property type="nucleotide sequence ID" value="XM_024881522.1"/>
</dbReference>
<feature type="chain" id="PRO_5014334732" description="Yeast cell wall synthesis Kre9/Knh1-like N-terminal domain-containing protein" evidence="4">
    <location>
        <begin position="20"/>
        <end position="265"/>
    </location>
</feature>
<keyword evidence="3" id="KW-1133">Transmembrane helix</keyword>
<dbReference type="OrthoDB" id="5589325at2759"/>
<dbReference type="Pfam" id="PF10342">
    <property type="entry name" value="Kre9_KNH"/>
    <property type="match status" value="1"/>
</dbReference>
<feature type="region of interest" description="Disordered" evidence="2">
    <location>
        <begin position="245"/>
        <end position="265"/>
    </location>
</feature>
<keyword evidence="7" id="KW-1185">Reference proteome</keyword>
<feature type="region of interest" description="Disordered" evidence="2">
    <location>
        <begin position="194"/>
        <end position="213"/>
    </location>
</feature>
<dbReference type="InterPro" id="IPR018466">
    <property type="entry name" value="Kre9/Knh1-like_N"/>
</dbReference>
<dbReference type="InParanoid" id="A0A2J6SPX0"/>
<organism evidence="6 7">
    <name type="scientific">Hyaloscypha bicolor E</name>
    <dbReference type="NCBI Taxonomy" id="1095630"/>
    <lineage>
        <taxon>Eukaryota</taxon>
        <taxon>Fungi</taxon>
        <taxon>Dikarya</taxon>
        <taxon>Ascomycota</taxon>
        <taxon>Pezizomycotina</taxon>
        <taxon>Leotiomycetes</taxon>
        <taxon>Helotiales</taxon>
        <taxon>Hyaloscyphaceae</taxon>
        <taxon>Hyaloscypha</taxon>
        <taxon>Hyaloscypha bicolor</taxon>
    </lineage>
</organism>
<protein>
    <recommendedName>
        <fullName evidence="5">Yeast cell wall synthesis Kre9/Knh1-like N-terminal domain-containing protein</fullName>
    </recommendedName>
</protein>
<keyword evidence="1 4" id="KW-0732">Signal</keyword>
<keyword evidence="3" id="KW-0812">Transmembrane</keyword>
<feature type="region of interest" description="Disordered" evidence="2">
    <location>
        <begin position="116"/>
        <end position="159"/>
    </location>
</feature>
<dbReference type="EMBL" id="KZ613895">
    <property type="protein sequence ID" value="PMD52770.1"/>
    <property type="molecule type" value="Genomic_DNA"/>
</dbReference>
<reference evidence="6 7" key="1">
    <citation type="submission" date="2016-04" db="EMBL/GenBank/DDBJ databases">
        <title>A degradative enzymes factory behind the ericoid mycorrhizal symbiosis.</title>
        <authorList>
            <consortium name="DOE Joint Genome Institute"/>
            <person name="Martino E."/>
            <person name="Morin E."/>
            <person name="Grelet G."/>
            <person name="Kuo A."/>
            <person name="Kohler A."/>
            <person name="Daghino S."/>
            <person name="Barry K."/>
            <person name="Choi C."/>
            <person name="Cichocki N."/>
            <person name="Clum A."/>
            <person name="Copeland A."/>
            <person name="Hainaut M."/>
            <person name="Haridas S."/>
            <person name="Labutti K."/>
            <person name="Lindquist E."/>
            <person name="Lipzen A."/>
            <person name="Khouja H.-R."/>
            <person name="Murat C."/>
            <person name="Ohm R."/>
            <person name="Olson A."/>
            <person name="Spatafora J."/>
            <person name="Veneault-Fourrey C."/>
            <person name="Henrissat B."/>
            <person name="Grigoriev I."/>
            <person name="Martin F."/>
            <person name="Perotto S."/>
        </authorList>
    </citation>
    <scope>NUCLEOTIDE SEQUENCE [LARGE SCALE GENOMIC DNA]</scope>
    <source>
        <strain evidence="6 7">E</strain>
    </source>
</reference>